<evidence type="ECO:0000313" key="3">
    <source>
        <dbReference type="Proteomes" id="UP000501568"/>
    </source>
</evidence>
<dbReference type="RefSeq" id="WP_165327004.1">
    <property type="nucleotide sequence ID" value="NZ_CP049109.1"/>
</dbReference>
<dbReference type="Proteomes" id="UP000501568">
    <property type="component" value="Chromosome"/>
</dbReference>
<keyword evidence="3" id="KW-1185">Reference proteome</keyword>
<dbReference type="KEGG" id="spzr:G5C33_09570"/>
<keyword evidence="1" id="KW-0812">Transmembrane</keyword>
<gene>
    <name evidence="2" type="ORF">G5C33_09570</name>
</gene>
<protein>
    <submittedName>
        <fullName evidence="2">Uncharacterized protein</fullName>
    </submittedName>
</protein>
<feature type="transmembrane region" description="Helical" evidence="1">
    <location>
        <begin position="34"/>
        <end position="51"/>
    </location>
</feature>
<dbReference type="AlphaFoldDB" id="A0A6G6Y518"/>
<accession>A0A6G6Y518</accession>
<proteinExistence type="predicted"/>
<evidence type="ECO:0000256" key="1">
    <source>
        <dbReference type="SAM" id="Phobius"/>
    </source>
</evidence>
<keyword evidence="1" id="KW-1133">Transmembrane helix</keyword>
<sequence>MTLDPARLFDVGIMITGAAVIPAFFFGRGHWMRHALLLYWVASAAVTMADVSRSTHVLTYATINIVIFAIGLVRFTTDRANHRAWRVGIISLATMPAHLTYSATMGQGDWGLYALFVNGCMLAQCIVAGGWLDGMGQRVSSFRRRFRGVRRMGDRGR</sequence>
<dbReference type="EMBL" id="CP049109">
    <property type="protein sequence ID" value="QIG80000.1"/>
    <property type="molecule type" value="Genomic_DNA"/>
</dbReference>
<feature type="transmembrane region" description="Helical" evidence="1">
    <location>
        <begin position="110"/>
        <end position="132"/>
    </location>
</feature>
<feature type="transmembrane region" description="Helical" evidence="1">
    <location>
        <begin position="6"/>
        <end position="27"/>
    </location>
</feature>
<evidence type="ECO:0000313" key="2">
    <source>
        <dbReference type="EMBL" id="QIG80000.1"/>
    </source>
</evidence>
<keyword evidence="1" id="KW-0472">Membrane</keyword>
<organism evidence="2 3">
    <name type="scientific">Stakelama tenebrarum</name>
    <dbReference type="NCBI Taxonomy" id="2711215"/>
    <lineage>
        <taxon>Bacteria</taxon>
        <taxon>Pseudomonadati</taxon>
        <taxon>Pseudomonadota</taxon>
        <taxon>Alphaproteobacteria</taxon>
        <taxon>Sphingomonadales</taxon>
        <taxon>Sphingomonadaceae</taxon>
        <taxon>Stakelama</taxon>
    </lineage>
</organism>
<feature type="transmembrane region" description="Helical" evidence="1">
    <location>
        <begin position="87"/>
        <end position="104"/>
    </location>
</feature>
<feature type="transmembrane region" description="Helical" evidence="1">
    <location>
        <begin position="57"/>
        <end position="75"/>
    </location>
</feature>
<reference evidence="2 3" key="1">
    <citation type="submission" date="2020-02" db="EMBL/GenBank/DDBJ databases">
        <authorList>
            <person name="Zheng R.K."/>
            <person name="Sun C.M."/>
        </authorList>
    </citation>
    <scope>NUCLEOTIDE SEQUENCE [LARGE SCALE GENOMIC DNA]</scope>
    <source>
        <strain evidence="3">zrk23</strain>
    </source>
</reference>
<name>A0A6G6Y518_9SPHN</name>